<dbReference type="Gene3D" id="2.120.10.30">
    <property type="entry name" value="TolB, C-terminal domain"/>
    <property type="match status" value="1"/>
</dbReference>
<dbReference type="InterPro" id="IPR054215">
    <property type="entry name" value="DUF6923"/>
</dbReference>
<keyword evidence="6" id="KW-1185">Reference proteome</keyword>
<feature type="signal peptide" evidence="1">
    <location>
        <begin position="1"/>
        <end position="26"/>
    </location>
</feature>
<dbReference type="Pfam" id="PF20009">
    <property type="entry name" value="GEVED"/>
    <property type="match status" value="1"/>
</dbReference>
<feature type="domain" description="GEVED" evidence="3">
    <location>
        <begin position="353"/>
        <end position="425"/>
    </location>
</feature>
<reference evidence="6" key="1">
    <citation type="journal article" date="2019" name="Int. J. Syst. Evol. Microbiol.">
        <title>The Global Catalogue of Microorganisms (GCM) 10K type strain sequencing project: providing services to taxonomists for standard genome sequencing and annotation.</title>
        <authorList>
            <consortium name="The Broad Institute Genomics Platform"/>
            <consortium name="The Broad Institute Genome Sequencing Center for Infectious Disease"/>
            <person name="Wu L."/>
            <person name="Ma J."/>
        </authorList>
    </citation>
    <scope>NUCLEOTIDE SEQUENCE [LARGE SCALE GENOMIC DNA]</scope>
    <source>
        <strain evidence="6">CGMCC 1.10130</strain>
    </source>
</reference>
<dbReference type="InterPro" id="IPR045474">
    <property type="entry name" value="GEVED"/>
</dbReference>
<accession>A0A8J2U7J2</accession>
<keyword evidence="1" id="KW-0732">Signal</keyword>
<dbReference type="NCBIfam" id="TIGR04456">
    <property type="entry name" value="LruC_dom"/>
    <property type="match status" value="1"/>
</dbReference>
<dbReference type="InterPro" id="IPR011042">
    <property type="entry name" value="6-blade_b-propeller_TolB-like"/>
</dbReference>
<dbReference type="InterPro" id="IPR032295">
    <property type="entry name" value="DUF4842"/>
</dbReference>
<dbReference type="SUPFAM" id="SSF63825">
    <property type="entry name" value="YWTD domain"/>
    <property type="match status" value="1"/>
</dbReference>
<dbReference type="Proteomes" id="UP000619743">
    <property type="component" value="Unassembled WGS sequence"/>
</dbReference>
<dbReference type="Pfam" id="PF16130">
    <property type="entry name" value="DUF4842"/>
    <property type="match status" value="1"/>
</dbReference>
<comment type="caution">
    <text evidence="5">The sequence shown here is derived from an EMBL/GenBank/DDBJ whole genome shotgun (WGS) entry which is preliminary data.</text>
</comment>
<evidence type="ECO:0000313" key="6">
    <source>
        <dbReference type="Proteomes" id="UP000619743"/>
    </source>
</evidence>
<feature type="chain" id="PRO_5035288480" evidence="1">
    <location>
        <begin position="27"/>
        <end position="706"/>
    </location>
</feature>
<dbReference type="RefSeq" id="WP_087506601.1">
    <property type="nucleotide sequence ID" value="NZ_BMDX01000015.1"/>
</dbReference>
<feature type="domain" description="DUF6923" evidence="4">
    <location>
        <begin position="62"/>
        <end position="259"/>
    </location>
</feature>
<gene>
    <name evidence="5" type="ORF">GCM10011369_27430</name>
</gene>
<protein>
    <submittedName>
        <fullName evidence="5">LruC domain-containing protein</fullName>
    </submittedName>
</protein>
<evidence type="ECO:0000259" key="3">
    <source>
        <dbReference type="Pfam" id="PF20009"/>
    </source>
</evidence>
<sequence length="706" mass="76895">MMNRAYSKHILYGIGLASAMSWQSQATPFTECPTPAFLVQKNTAEMFGVNLATGYYQTLASNMGTSGKVNAMGFNLHDNYMYGWSREFATLVRIGADYQIEPLALSGNDPKLTFFVGDVSLAENAQYLYQRGSGKGLYRVSLDASATDYLQWQKLVDGDSLNINIFDFAFHPNRHELYSVDSNGRLWMIDPQSGNASQLGNVGQTGTFGAVYFDVEGTLYISRNKDGLIFRIDVDADQPVAELFAQGPSSSNNDGARCAIAPIVEPGSADIDFGDAPASYGTLLSDNGARHQLASAQLRLGQQVDGEVDAKAYPQSDDAGFWFDDEDGVVFISPLQAGADFLMVVQASASGFVSGWFDTNGNGQFDANEQLLADAPVTSGDNVFLLPVPADAVEGETWSRIRFSSVTGLAATGGAPDGEVEDHPIYISDQDTRVSFYPGLQQKATLAFEDNWPMAGDYDLNDLVVRFQSRQVSDGENNMVRWELEGEVVAMGASFHNGLAFRLSGVDPANIDQSLIRFEVNGELQSQSPLEPVAGEAVLVLSSDLKAHFPKQGSCDFFRTEQGCHGSGSFSFSLRVPFKDGLSANDFPAAPYDPFIFASQQSRSPVFEVSPGRGLEIHLKNQQPTTMADVSLWNLLDDFSQPSSGLYYQSSNGMPWAIVIPYPWQHPMERVDISAAYPLFAGFAQSSGAINSNWYLPVNAKPELLY</sequence>
<organism evidence="5 6">
    <name type="scientific">Neiella marina</name>
    <dbReference type="NCBI Taxonomy" id="508461"/>
    <lineage>
        <taxon>Bacteria</taxon>
        <taxon>Pseudomonadati</taxon>
        <taxon>Pseudomonadota</taxon>
        <taxon>Gammaproteobacteria</taxon>
        <taxon>Alteromonadales</taxon>
        <taxon>Echinimonadaceae</taxon>
        <taxon>Neiella</taxon>
    </lineage>
</organism>
<evidence type="ECO:0000313" key="5">
    <source>
        <dbReference type="EMBL" id="GGA83933.1"/>
    </source>
</evidence>
<evidence type="ECO:0000259" key="4">
    <source>
        <dbReference type="Pfam" id="PF21959"/>
    </source>
</evidence>
<evidence type="ECO:0000256" key="1">
    <source>
        <dbReference type="SAM" id="SignalP"/>
    </source>
</evidence>
<dbReference type="Pfam" id="PF21959">
    <property type="entry name" value="DUF6923"/>
    <property type="match status" value="1"/>
</dbReference>
<feature type="domain" description="DUF4842" evidence="2">
    <location>
        <begin position="477"/>
        <end position="695"/>
    </location>
</feature>
<dbReference type="AlphaFoldDB" id="A0A8J2U7J2"/>
<proteinExistence type="predicted"/>
<dbReference type="EMBL" id="BMDX01000015">
    <property type="protein sequence ID" value="GGA83933.1"/>
    <property type="molecule type" value="Genomic_DNA"/>
</dbReference>
<dbReference type="InterPro" id="IPR031025">
    <property type="entry name" value="LruC_dom"/>
</dbReference>
<dbReference type="OrthoDB" id="1204817at2"/>
<evidence type="ECO:0000259" key="2">
    <source>
        <dbReference type="Pfam" id="PF16130"/>
    </source>
</evidence>
<name>A0A8J2U7J2_9GAMM</name>